<keyword evidence="2" id="KW-0326">Glycosidase</keyword>
<dbReference type="PROSITE" id="PS00928">
    <property type="entry name" value="TREHALASE_2"/>
    <property type="match status" value="1"/>
</dbReference>
<dbReference type="PANTHER" id="PTHR23403:SF1">
    <property type="entry name" value="TREHALASE"/>
    <property type="match status" value="1"/>
</dbReference>
<gene>
    <name evidence="3" type="ORF">SAMN04487907_104126</name>
</gene>
<keyword evidence="1" id="KW-0378">Hydrolase</keyword>
<dbReference type="InterPro" id="IPR008928">
    <property type="entry name" value="6-hairpin_glycosidase_sf"/>
</dbReference>
<dbReference type="EMBL" id="FOKV01000004">
    <property type="protein sequence ID" value="SFC41954.1"/>
    <property type="molecule type" value="Genomic_DNA"/>
</dbReference>
<dbReference type="GO" id="GO:0005993">
    <property type="term" value="P:trehalose catabolic process"/>
    <property type="evidence" value="ECO:0007669"/>
    <property type="project" value="TreeGrafter"/>
</dbReference>
<dbReference type="NCBIfam" id="NF009773">
    <property type="entry name" value="PRK13270.1"/>
    <property type="match status" value="1"/>
</dbReference>
<dbReference type="InterPro" id="IPR001661">
    <property type="entry name" value="Glyco_hydro_37"/>
</dbReference>
<dbReference type="InterPro" id="IPR012341">
    <property type="entry name" value="6hp_glycosidase-like_sf"/>
</dbReference>
<dbReference type="InterPro" id="IPR018232">
    <property type="entry name" value="Glyco_hydro_37_CS"/>
</dbReference>
<organism evidence="3 4">
    <name type="scientific">Zunongwangia mangrovi</name>
    <dbReference type="NCBI Taxonomy" id="1334022"/>
    <lineage>
        <taxon>Bacteria</taxon>
        <taxon>Pseudomonadati</taxon>
        <taxon>Bacteroidota</taxon>
        <taxon>Flavobacteriia</taxon>
        <taxon>Flavobacteriales</taxon>
        <taxon>Flavobacteriaceae</taxon>
        <taxon>Zunongwangia</taxon>
    </lineage>
</organism>
<keyword evidence="4" id="KW-1185">Reference proteome</keyword>
<evidence type="ECO:0000313" key="4">
    <source>
        <dbReference type="Proteomes" id="UP000199438"/>
    </source>
</evidence>
<dbReference type="SUPFAM" id="SSF48208">
    <property type="entry name" value="Six-hairpin glycosidases"/>
    <property type="match status" value="1"/>
</dbReference>
<dbReference type="Pfam" id="PF01204">
    <property type="entry name" value="Trehalase"/>
    <property type="match status" value="1"/>
</dbReference>
<dbReference type="GO" id="GO:0004555">
    <property type="term" value="F:alpha,alpha-trehalase activity"/>
    <property type="evidence" value="ECO:0007669"/>
    <property type="project" value="InterPro"/>
</dbReference>
<dbReference type="PROSITE" id="PS00927">
    <property type="entry name" value="TREHALASE_1"/>
    <property type="match status" value="1"/>
</dbReference>
<reference evidence="4" key="1">
    <citation type="submission" date="2016-10" db="EMBL/GenBank/DDBJ databases">
        <authorList>
            <person name="Varghese N."/>
            <person name="Submissions S."/>
        </authorList>
    </citation>
    <scope>NUCLEOTIDE SEQUENCE [LARGE SCALE GENOMIC DNA]</scope>
    <source>
        <strain evidence="4">DSM 24499</strain>
    </source>
</reference>
<protein>
    <submittedName>
        <fullName evidence="3">Alpha,alpha-trehalase</fullName>
    </submittedName>
</protein>
<dbReference type="PRINTS" id="PR00744">
    <property type="entry name" value="GLHYDRLASE37"/>
</dbReference>
<dbReference type="RefSeq" id="WP_175487026.1">
    <property type="nucleotide sequence ID" value="NZ_FOKV01000004.1"/>
</dbReference>
<dbReference type="STRING" id="1334022.SAMN04487907_104126"/>
<proteinExistence type="predicted"/>
<dbReference type="Proteomes" id="UP000199438">
    <property type="component" value="Unassembled WGS sequence"/>
</dbReference>
<dbReference type="Gene3D" id="1.50.10.10">
    <property type="match status" value="1"/>
</dbReference>
<evidence type="ECO:0000256" key="2">
    <source>
        <dbReference type="ARBA" id="ARBA00023295"/>
    </source>
</evidence>
<name>A0A1I1J0B7_9FLAO</name>
<sequence length="542" mass="62185">MIRFQLKSVYTFLIFLCFLGCKEEAGQETTAVEKEVVILPPEELYGDLFYDIQQNENLFSDSKTFVDAVPEKNIDSIKTEYQKFKTEGDSAILGFLKDNFQIPGEEESKEYQTDSSDIDSHIKKLWSVLKRPADEELSGTLIPLPNPYIIPGGRFREIYYWDSYFTMLGLQVDGEVETIQNMVDNFSFLINEFGFIPNGNRTYYLSRSQPPFYALMLDVLAEEKGDSIYAEYLPELEKEYQFWMKGAQNLSENDSVVNRVVRMPDGSILNRYYDDNNTPRPESYREDIKTAEEAVATNEDLTEEEVYRNLRAAAESGWDFSSRWIKPDASGNFNLSAIHTTDILPVDLNSLLYHLEKTIAKAYLISENPNKAREFKERAEDRANAIEKYFWDASKGFYMDYDFTTGEHTSVVSVAGVYPLFFEISSEEKVKKVAEIIESQLLMEGGVVSTPNHSGQQWDAPNGWAPLQWMAYKGLQNYGISALANTIKERWTSLNEKVYKNTYKMTEKYNVEDLSKESGGGEYPTQDGFGWSNGVYKKLTSK</sequence>
<evidence type="ECO:0000256" key="1">
    <source>
        <dbReference type="ARBA" id="ARBA00022801"/>
    </source>
</evidence>
<accession>A0A1I1J0B7</accession>
<evidence type="ECO:0000313" key="3">
    <source>
        <dbReference type="EMBL" id="SFC41954.1"/>
    </source>
</evidence>
<dbReference type="AlphaFoldDB" id="A0A1I1J0B7"/>
<dbReference type="PANTHER" id="PTHR23403">
    <property type="entry name" value="TREHALASE"/>
    <property type="match status" value="1"/>
</dbReference>